<dbReference type="GO" id="GO:0000435">
    <property type="term" value="P:positive regulation of transcription from RNA polymerase II promoter by galactose"/>
    <property type="evidence" value="ECO:0007669"/>
    <property type="project" value="TreeGrafter"/>
</dbReference>
<dbReference type="EMBL" id="MU854727">
    <property type="protein sequence ID" value="KAK4031681.1"/>
    <property type="molecule type" value="Genomic_DNA"/>
</dbReference>
<gene>
    <name evidence="7" type="ORF">C8A01DRAFT_51321</name>
</gene>
<dbReference type="SUPFAM" id="SSF57701">
    <property type="entry name" value="Zn2/Cys6 DNA-binding domain"/>
    <property type="match status" value="1"/>
</dbReference>
<dbReference type="Gene3D" id="4.10.240.10">
    <property type="entry name" value="Zn(2)-C6 fungal-type DNA-binding domain"/>
    <property type="match status" value="1"/>
</dbReference>
<dbReference type="CDD" id="cd00067">
    <property type="entry name" value="GAL4"/>
    <property type="match status" value="1"/>
</dbReference>
<evidence type="ECO:0000256" key="2">
    <source>
        <dbReference type="ARBA" id="ARBA00023015"/>
    </source>
</evidence>
<dbReference type="PANTHER" id="PTHR47424">
    <property type="entry name" value="REGULATORY PROTEIN GAL4"/>
    <property type="match status" value="1"/>
</dbReference>
<dbReference type="AlphaFoldDB" id="A0AAN6P4P1"/>
<evidence type="ECO:0000313" key="7">
    <source>
        <dbReference type="EMBL" id="KAK4031681.1"/>
    </source>
</evidence>
<dbReference type="GO" id="GO:0000978">
    <property type="term" value="F:RNA polymerase II cis-regulatory region sequence-specific DNA binding"/>
    <property type="evidence" value="ECO:0007669"/>
    <property type="project" value="TreeGrafter"/>
</dbReference>
<accession>A0AAN6P4P1</accession>
<organism evidence="7 8">
    <name type="scientific">Parachaetomium inaequale</name>
    <dbReference type="NCBI Taxonomy" id="2588326"/>
    <lineage>
        <taxon>Eukaryota</taxon>
        <taxon>Fungi</taxon>
        <taxon>Dikarya</taxon>
        <taxon>Ascomycota</taxon>
        <taxon>Pezizomycotina</taxon>
        <taxon>Sordariomycetes</taxon>
        <taxon>Sordariomycetidae</taxon>
        <taxon>Sordariales</taxon>
        <taxon>Chaetomiaceae</taxon>
        <taxon>Parachaetomium</taxon>
    </lineage>
</organism>
<feature type="domain" description="Xylanolytic transcriptional activator regulatory" evidence="6">
    <location>
        <begin position="321"/>
        <end position="396"/>
    </location>
</feature>
<dbReference type="Pfam" id="PF04082">
    <property type="entry name" value="Fungal_trans"/>
    <property type="match status" value="1"/>
</dbReference>
<protein>
    <recommendedName>
        <fullName evidence="6">Xylanolytic transcriptional activator regulatory domain-containing protein</fullName>
    </recommendedName>
</protein>
<keyword evidence="3" id="KW-0804">Transcription</keyword>
<evidence type="ECO:0000256" key="4">
    <source>
        <dbReference type="ARBA" id="ARBA00023242"/>
    </source>
</evidence>
<sequence>MEPASQNTRHKVRRPRAARACDLCRAKKNKCDELYPCTYCKECIYRGQRRFMPEYVAHLESLVRQLSAAHGQQQIDVSNDDASCVFQDPPASDHDNDPRNCGLRTNAGNVHSIPVASAGSRQSAGHEVSGVNRHTHNVEFYGRSSSVALLSQVQRSGDESATPTEQGTDAGAIVSNLHNPAFSPPGQHNGPEGPSSPAQSHYPQCRSFLEGFFSSIYYVHPIIDKGEFLRRCELLWSGNGETIKHSSFTALYYSILSLGALVGMRDDEPIDGIENLHWSRKFFDEGRRRCNRLAMATDLDMVQCYFFMAKVCQNELNAHWSYMYIGLAVRTALAMGINREPPPDTRKDLAQLRAESRTWWGLYSLETEISFAMGRPDTLGADLYHNRRFPFVKDLDTASPTTPESADGFDLPYCAIIKPMVVFSRITRTVCHSVYLQDNTTPRTIELANQIEQELDAWVDSLPASIRPETKSFGQPETLKSAKEAKWVKRQKLVLLIRYFNLRILLFGSIVLTSTPVERATMPQSIEAVQKCLDAAKQTIQVIYQVLQHQDFFHTWFYNTTYTVFAASMILVYVTQEATETELPPLLKLVGMAVEILETMSESVVAMKAAQMLCHASEKAERKFSLAAGNTVASNPSPLAPAHGYDAMLHLNQYWGPLNFVGAEMELDLSFFQLADWDGGSAISMGQEST</sequence>
<reference evidence="8" key="1">
    <citation type="journal article" date="2023" name="Mol. Phylogenet. Evol.">
        <title>Genome-scale phylogeny and comparative genomics of the fungal order Sordariales.</title>
        <authorList>
            <person name="Hensen N."/>
            <person name="Bonometti L."/>
            <person name="Westerberg I."/>
            <person name="Brannstrom I.O."/>
            <person name="Guillou S."/>
            <person name="Cros-Aarteil S."/>
            <person name="Calhoun S."/>
            <person name="Haridas S."/>
            <person name="Kuo A."/>
            <person name="Mondo S."/>
            <person name="Pangilinan J."/>
            <person name="Riley R."/>
            <person name="LaButti K."/>
            <person name="Andreopoulos B."/>
            <person name="Lipzen A."/>
            <person name="Chen C."/>
            <person name="Yan M."/>
            <person name="Daum C."/>
            <person name="Ng V."/>
            <person name="Clum A."/>
            <person name="Steindorff A."/>
            <person name="Ohm R.A."/>
            <person name="Martin F."/>
            <person name="Silar P."/>
            <person name="Natvig D.O."/>
            <person name="Lalanne C."/>
            <person name="Gautier V."/>
            <person name="Ament-Velasquez S.L."/>
            <person name="Kruys A."/>
            <person name="Hutchinson M.I."/>
            <person name="Powell A.J."/>
            <person name="Barry K."/>
            <person name="Miller A.N."/>
            <person name="Grigoriev I.V."/>
            <person name="Debuchy R."/>
            <person name="Gladieux P."/>
            <person name="Hiltunen Thoren M."/>
            <person name="Johannesson H."/>
        </authorList>
    </citation>
    <scope>NUCLEOTIDE SEQUENCE [LARGE SCALE GENOMIC DNA]</scope>
    <source>
        <strain evidence="8">CBS 284.82</strain>
    </source>
</reference>
<dbReference type="GO" id="GO:0006351">
    <property type="term" value="P:DNA-templated transcription"/>
    <property type="evidence" value="ECO:0007669"/>
    <property type="project" value="InterPro"/>
</dbReference>
<evidence type="ECO:0000259" key="6">
    <source>
        <dbReference type="SMART" id="SM00906"/>
    </source>
</evidence>
<feature type="region of interest" description="Disordered" evidence="5">
    <location>
        <begin position="175"/>
        <end position="201"/>
    </location>
</feature>
<keyword evidence="2" id="KW-0805">Transcription regulation</keyword>
<dbReference type="InterPro" id="IPR007219">
    <property type="entry name" value="XnlR_reg_dom"/>
</dbReference>
<dbReference type="GO" id="GO:0000981">
    <property type="term" value="F:DNA-binding transcription factor activity, RNA polymerase II-specific"/>
    <property type="evidence" value="ECO:0007669"/>
    <property type="project" value="InterPro"/>
</dbReference>
<evidence type="ECO:0000256" key="1">
    <source>
        <dbReference type="ARBA" id="ARBA00022723"/>
    </source>
</evidence>
<dbReference type="Proteomes" id="UP001303115">
    <property type="component" value="Unassembled WGS sequence"/>
</dbReference>
<keyword evidence="4" id="KW-0539">Nucleus</keyword>
<dbReference type="PANTHER" id="PTHR47424:SF15">
    <property type="entry name" value="ZN(II)2CYS6 TRANSCRIPTION FACTOR (EUROFUNG)"/>
    <property type="match status" value="1"/>
</dbReference>
<evidence type="ECO:0000313" key="8">
    <source>
        <dbReference type="Proteomes" id="UP001303115"/>
    </source>
</evidence>
<dbReference type="InterPro" id="IPR001138">
    <property type="entry name" value="Zn2Cys6_DnaBD"/>
</dbReference>
<dbReference type="InterPro" id="IPR051127">
    <property type="entry name" value="Fungal_SecMet_Regulators"/>
</dbReference>
<keyword evidence="1" id="KW-0479">Metal-binding</keyword>
<evidence type="ECO:0000256" key="5">
    <source>
        <dbReference type="SAM" id="MobiDB-lite"/>
    </source>
</evidence>
<dbReference type="SMART" id="SM00906">
    <property type="entry name" value="Fungal_trans"/>
    <property type="match status" value="1"/>
</dbReference>
<proteinExistence type="predicted"/>
<dbReference type="GO" id="GO:0008270">
    <property type="term" value="F:zinc ion binding"/>
    <property type="evidence" value="ECO:0007669"/>
    <property type="project" value="InterPro"/>
</dbReference>
<keyword evidence="8" id="KW-1185">Reference proteome</keyword>
<dbReference type="InterPro" id="IPR036864">
    <property type="entry name" value="Zn2-C6_fun-type_DNA-bd_sf"/>
</dbReference>
<evidence type="ECO:0000256" key="3">
    <source>
        <dbReference type="ARBA" id="ARBA00023163"/>
    </source>
</evidence>
<dbReference type="GO" id="GO:0005634">
    <property type="term" value="C:nucleus"/>
    <property type="evidence" value="ECO:0007669"/>
    <property type="project" value="TreeGrafter"/>
</dbReference>
<dbReference type="CDD" id="cd12148">
    <property type="entry name" value="fungal_TF_MHR"/>
    <property type="match status" value="1"/>
</dbReference>
<comment type="caution">
    <text evidence="7">The sequence shown here is derived from an EMBL/GenBank/DDBJ whole genome shotgun (WGS) entry which is preliminary data.</text>
</comment>
<name>A0AAN6P4P1_9PEZI</name>